<sequence>MTSVQNPVRRKLLQGEAAFGVMAFEFFTPGLAPTLAAAGAEFVLLDMEHSGLGIEGVKDQCAYARAAGIVPMVRLPAPQPALAPPLLDAGALGIMMPLVESAAQARDLVAACRYRPQGRRGLAFSLAHDGYGGGDPAAKMAAANEAVLTIALVESAAGVAQAAEIAAVPGLDMLWLGHFDLSDSLGIPGAFGDPRYRASAEALRQAAQAAGKPLGWVGGDGAQAAAALAAGFRGICIGHEVVVLREALASAFAMARRPGAGREAPGLP</sequence>
<organism evidence="3 4">
    <name type="scientific">Falsiroseomonas oleicola</name>
    <dbReference type="NCBI Taxonomy" id="2801474"/>
    <lineage>
        <taxon>Bacteria</taxon>
        <taxon>Pseudomonadati</taxon>
        <taxon>Pseudomonadota</taxon>
        <taxon>Alphaproteobacteria</taxon>
        <taxon>Acetobacterales</taxon>
        <taxon>Roseomonadaceae</taxon>
        <taxon>Falsiroseomonas</taxon>
    </lineage>
</organism>
<proteinExistence type="predicted"/>
<name>A0ABS6H1J7_9PROT</name>
<keyword evidence="1" id="KW-0479">Metal-binding</keyword>
<feature type="domain" description="HpcH/HpaI aldolase/citrate lyase" evidence="2">
    <location>
        <begin position="28"/>
        <end position="245"/>
    </location>
</feature>
<dbReference type="Pfam" id="PF03328">
    <property type="entry name" value="HpcH_HpaI"/>
    <property type="match status" value="1"/>
</dbReference>
<evidence type="ECO:0000313" key="4">
    <source>
        <dbReference type="Proteomes" id="UP000689967"/>
    </source>
</evidence>
<evidence type="ECO:0000259" key="2">
    <source>
        <dbReference type="Pfam" id="PF03328"/>
    </source>
</evidence>
<accession>A0ABS6H1J7</accession>
<comment type="caution">
    <text evidence="3">The sequence shown here is derived from an EMBL/GenBank/DDBJ whole genome shotgun (WGS) entry which is preliminary data.</text>
</comment>
<reference evidence="3 4" key="1">
    <citation type="submission" date="2021-01" db="EMBL/GenBank/DDBJ databases">
        <title>Roseomonas sp. nov, a bacterium isolated from an oil production mixture in Yumen Oilfield.</title>
        <authorList>
            <person name="Wu D."/>
        </authorList>
    </citation>
    <scope>NUCLEOTIDE SEQUENCE [LARGE SCALE GENOMIC DNA]</scope>
    <source>
        <strain evidence="3 4">ROY-5-3</strain>
    </source>
</reference>
<dbReference type="PANTHER" id="PTHR30502:SF0">
    <property type="entry name" value="PHOSPHOENOLPYRUVATE CARBOXYLASE FAMILY PROTEIN"/>
    <property type="match status" value="1"/>
</dbReference>
<protein>
    <recommendedName>
        <fullName evidence="2">HpcH/HpaI aldolase/citrate lyase domain-containing protein</fullName>
    </recommendedName>
</protein>
<gene>
    <name evidence="3" type="ORF">JJQ90_02415</name>
</gene>
<dbReference type="PANTHER" id="PTHR30502">
    <property type="entry name" value="2-KETO-3-DEOXY-L-RHAMNONATE ALDOLASE"/>
    <property type="match status" value="1"/>
</dbReference>
<dbReference type="InterPro" id="IPR005000">
    <property type="entry name" value="Aldolase/citrate-lyase_domain"/>
</dbReference>
<evidence type="ECO:0000256" key="1">
    <source>
        <dbReference type="ARBA" id="ARBA00022723"/>
    </source>
</evidence>
<dbReference type="InterPro" id="IPR050251">
    <property type="entry name" value="HpcH-HpaI_aldolase"/>
</dbReference>
<keyword evidence="4" id="KW-1185">Reference proteome</keyword>
<evidence type="ECO:0000313" key="3">
    <source>
        <dbReference type="EMBL" id="MBU8542537.1"/>
    </source>
</evidence>
<dbReference type="RefSeq" id="WP_216872852.1">
    <property type="nucleotide sequence ID" value="NZ_JAERQM010000001.1"/>
</dbReference>
<dbReference type="EMBL" id="JAERQM010000001">
    <property type="protein sequence ID" value="MBU8542537.1"/>
    <property type="molecule type" value="Genomic_DNA"/>
</dbReference>
<dbReference type="Proteomes" id="UP000689967">
    <property type="component" value="Unassembled WGS sequence"/>
</dbReference>